<sequence length="162" mass="18524">MYKTAKKFDLKFDALALAQDVKGEIPIWFHPGGKKDLSRHNNSSCANCLRDIHGVRTVGHVLEIVRRNYHRHYRRRNCACNTCRSDRGAGCDSPYKCHEEAVKILDCIDEKWDPRIAVNLPNPELTKEEVQLNAQALIDKDSVIFDPSITLQNLSDGFRIFS</sequence>
<protein>
    <submittedName>
        <fullName evidence="1">Uncharacterized protein</fullName>
    </submittedName>
</protein>
<comment type="caution">
    <text evidence="1">The sequence shown here is derived from an EMBL/GenBank/DDBJ whole genome shotgun (WGS) entry which is preliminary data.</text>
</comment>
<feature type="non-terminal residue" evidence="1">
    <location>
        <position position="162"/>
    </location>
</feature>
<keyword evidence="2" id="KW-1185">Reference proteome</keyword>
<accession>A0AAD6SHA1</accession>
<reference evidence="1" key="1">
    <citation type="submission" date="2023-03" db="EMBL/GenBank/DDBJ databases">
        <title>Massive genome expansion in bonnet fungi (Mycena s.s.) driven by repeated elements and novel gene families across ecological guilds.</title>
        <authorList>
            <consortium name="Lawrence Berkeley National Laboratory"/>
            <person name="Harder C.B."/>
            <person name="Miyauchi S."/>
            <person name="Viragh M."/>
            <person name="Kuo A."/>
            <person name="Thoen E."/>
            <person name="Andreopoulos B."/>
            <person name="Lu D."/>
            <person name="Skrede I."/>
            <person name="Drula E."/>
            <person name="Henrissat B."/>
            <person name="Morin E."/>
            <person name="Kohler A."/>
            <person name="Barry K."/>
            <person name="LaButti K."/>
            <person name="Morin E."/>
            <person name="Salamov A."/>
            <person name="Lipzen A."/>
            <person name="Mereny Z."/>
            <person name="Hegedus B."/>
            <person name="Baldrian P."/>
            <person name="Stursova M."/>
            <person name="Weitz H."/>
            <person name="Taylor A."/>
            <person name="Grigoriev I.V."/>
            <person name="Nagy L.G."/>
            <person name="Martin F."/>
            <person name="Kauserud H."/>
        </authorList>
    </citation>
    <scope>NUCLEOTIDE SEQUENCE</scope>
    <source>
        <strain evidence="1">CBHHK200</strain>
    </source>
</reference>
<proteinExistence type="predicted"/>
<gene>
    <name evidence="1" type="ORF">C8F04DRAFT_965225</name>
</gene>
<dbReference type="AlphaFoldDB" id="A0AAD6SHA1"/>
<dbReference type="EMBL" id="JARJCM010000124">
    <property type="protein sequence ID" value="KAJ7027465.1"/>
    <property type="molecule type" value="Genomic_DNA"/>
</dbReference>
<organism evidence="1 2">
    <name type="scientific">Mycena alexandri</name>
    <dbReference type="NCBI Taxonomy" id="1745969"/>
    <lineage>
        <taxon>Eukaryota</taxon>
        <taxon>Fungi</taxon>
        <taxon>Dikarya</taxon>
        <taxon>Basidiomycota</taxon>
        <taxon>Agaricomycotina</taxon>
        <taxon>Agaricomycetes</taxon>
        <taxon>Agaricomycetidae</taxon>
        <taxon>Agaricales</taxon>
        <taxon>Marasmiineae</taxon>
        <taxon>Mycenaceae</taxon>
        <taxon>Mycena</taxon>
    </lineage>
</organism>
<name>A0AAD6SHA1_9AGAR</name>
<evidence type="ECO:0000313" key="1">
    <source>
        <dbReference type="EMBL" id="KAJ7027465.1"/>
    </source>
</evidence>
<dbReference type="Proteomes" id="UP001218188">
    <property type="component" value="Unassembled WGS sequence"/>
</dbReference>
<evidence type="ECO:0000313" key="2">
    <source>
        <dbReference type="Proteomes" id="UP001218188"/>
    </source>
</evidence>